<evidence type="ECO:0000256" key="4">
    <source>
        <dbReference type="ARBA" id="ARBA00022617"/>
    </source>
</evidence>
<evidence type="ECO:0000256" key="10">
    <source>
        <dbReference type="ARBA" id="ARBA00022989"/>
    </source>
</evidence>
<dbReference type="SUPFAM" id="SSF81464">
    <property type="entry name" value="Cytochrome c oxidase subunit II-like, transmembrane region"/>
    <property type="match status" value="1"/>
</dbReference>
<dbReference type="InterPro" id="IPR009056">
    <property type="entry name" value="Cyt_c-like_dom"/>
</dbReference>
<keyword evidence="12 18" id="KW-0186">Copper</keyword>
<dbReference type="PANTHER" id="PTHR22888:SF10">
    <property type="entry name" value="CYTOCHROME C OXIDASE SUBUNIT 2"/>
    <property type="match status" value="1"/>
</dbReference>
<evidence type="ECO:0000256" key="14">
    <source>
        <dbReference type="ARBA" id="ARBA00024688"/>
    </source>
</evidence>
<evidence type="ECO:0000256" key="2">
    <source>
        <dbReference type="ARBA" id="ARBA00007866"/>
    </source>
</evidence>
<keyword evidence="10 19" id="KW-1133">Transmembrane helix</keyword>
<keyword evidence="9 17" id="KW-0249">Electron transport</keyword>
<evidence type="ECO:0000256" key="3">
    <source>
        <dbReference type="ARBA" id="ARBA00022448"/>
    </source>
</evidence>
<evidence type="ECO:0000256" key="1">
    <source>
        <dbReference type="ARBA" id="ARBA00004141"/>
    </source>
</evidence>
<evidence type="ECO:0000256" key="11">
    <source>
        <dbReference type="ARBA" id="ARBA00023004"/>
    </source>
</evidence>
<dbReference type="CDD" id="cd04213">
    <property type="entry name" value="CuRO_CcO_Caa3_II"/>
    <property type="match status" value="1"/>
</dbReference>
<dbReference type="Gene3D" id="1.10.287.90">
    <property type="match status" value="1"/>
</dbReference>
<dbReference type="InterPro" id="IPR045187">
    <property type="entry name" value="CcO_II"/>
</dbReference>
<evidence type="ECO:0000256" key="6">
    <source>
        <dbReference type="ARBA" id="ARBA00022692"/>
    </source>
</evidence>
<dbReference type="SUPFAM" id="SSF46626">
    <property type="entry name" value="Cytochrome c"/>
    <property type="match status" value="1"/>
</dbReference>
<dbReference type="EMBL" id="JAMQKC010000003">
    <property type="protein sequence ID" value="MDC3416514.1"/>
    <property type="molecule type" value="Genomic_DNA"/>
</dbReference>
<dbReference type="InterPro" id="IPR011759">
    <property type="entry name" value="Cyt_c_oxidase_su2_TM_dom"/>
</dbReference>
<keyword evidence="8" id="KW-1278">Translocase</keyword>
<feature type="domain" description="Cytochrome c" evidence="22">
    <location>
        <begin position="249"/>
        <end position="342"/>
    </location>
</feature>
<evidence type="ECO:0000256" key="18">
    <source>
        <dbReference type="RuleBase" id="RU004024"/>
    </source>
</evidence>
<keyword evidence="7 16" id="KW-0479">Metal-binding</keyword>
<keyword evidence="13 19" id="KW-0472">Membrane</keyword>
<evidence type="ECO:0000256" key="5">
    <source>
        <dbReference type="ARBA" id="ARBA00022660"/>
    </source>
</evidence>
<dbReference type="GO" id="GO:0005886">
    <property type="term" value="C:plasma membrane"/>
    <property type="evidence" value="ECO:0007669"/>
    <property type="project" value="UniProtKB-SubCell"/>
</dbReference>
<evidence type="ECO:0000256" key="15">
    <source>
        <dbReference type="ARBA" id="ARBA00047816"/>
    </source>
</evidence>
<dbReference type="GO" id="GO:0016491">
    <property type="term" value="F:oxidoreductase activity"/>
    <property type="evidence" value="ECO:0007669"/>
    <property type="project" value="InterPro"/>
</dbReference>
<comment type="catalytic activity">
    <reaction evidence="15 18">
        <text>4 Fe(II)-[cytochrome c] + O2 + 8 H(+)(in) = 4 Fe(III)-[cytochrome c] + 2 H2O + 4 H(+)(out)</text>
        <dbReference type="Rhea" id="RHEA:11436"/>
        <dbReference type="Rhea" id="RHEA-COMP:10350"/>
        <dbReference type="Rhea" id="RHEA-COMP:14399"/>
        <dbReference type="ChEBI" id="CHEBI:15377"/>
        <dbReference type="ChEBI" id="CHEBI:15378"/>
        <dbReference type="ChEBI" id="CHEBI:15379"/>
        <dbReference type="ChEBI" id="CHEBI:29033"/>
        <dbReference type="ChEBI" id="CHEBI:29034"/>
        <dbReference type="EC" id="7.1.1.9"/>
    </reaction>
</comment>
<protein>
    <recommendedName>
        <fullName evidence="18">Cytochrome c oxidase subunit 2</fullName>
        <ecNumber evidence="18">7.1.1.9</ecNumber>
    </recommendedName>
</protein>
<comment type="caution">
    <text evidence="23">The sequence shown here is derived from an EMBL/GenBank/DDBJ whole genome shotgun (WGS) entry which is preliminary data.</text>
</comment>
<dbReference type="PROSITE" id="PS51007">
    <property type="entry name" value="CYTC"/>
    <property type="match status" value="1"/>
</dbReference>
<evidence type="ECO:0000259" key="20">
    <source>
        <dbReference type="PROSITE" id="PS50857"/>
    </source>
</evidence>
<dbReference type="PROSITE" id="PS51257">
    <property type="entry name" value="PROKAR_LIPOPROTEIN"/>
    <property type="match status" value="1"/>
</dbReference>
<dbReference type="SUPFAM" id="SSF49503">
    <property type="entry name" value="Cupredoxins"/>
    <property type="match status" value="1"/>
</dbReference>
<dbReference type="PANTHER" id="PTHR22888">
    <property type="entry name" value="CYTOCHROME C OXIDASE, SUBUNIT II"/>
    <property type="match status" value="1"/>
</dbReference>
<dbReference type="InterPro" id="IPR001505">
    <property type="entry name" value="Copper_CuA"/>
</dbReference>
<dbReference type="InterPro" id="IPR036257">
    <property type="entry name" value="Cyt_c_oxidase_su2_TM_sf"/>
</dbReference>
<feature type="transmembrane region" description="Helical" evidence="19">
    <location>
        <begin position="42"/>
        <end position="69"/>
    </location>
</feature>
<evidence type="ECO:0000256" key="8">
    <source>
        <dbReference type="ARBA" id="ARBA00022967"/>
    </source>
</evidence>
<dbReference type="InterPro" id="IPR002429">
    <property type="entry name" value="CcO_II-like_C"/>
</dbReference>
<dbReference type="PROSITE" id="PS00078">
    <property type="entry name" value="COX2"/>
    <property type="match status" value="1"/>
</dbReference>
<keyword evidence="5 17" id="KW-0679">Respiratory chain</keyword>
<dbReference type="InterPro" id="IPR036909">
    <property type="entry name" value="Cyt_c-like_dom_sf"/>
</dbReference>
<dbReference type="InterPro" id="IPR008972">
    <property type="entry name" value="Cupredoxin"/>
</dbReference>
<dbReference type="Pfam" id="PF02790">
    <property type="entry name" value="COX2_TM"/>
    <property type="match status" value="1"/>
</dbReference>
<evidence type="ECO:0000256" key="16">
    <source>
        <dbReference type="PROSITE-ProRule" id="PRU00433"/>
    </source>
</evidence>
<keyword evidence="11 16" id="KW-0408">Iron</keyword>
<feature type="domain" description="Cytochrome oxidase subunit II copper A binding" evidence="20">
    <location>
        <begin position="124"/>
        <end position="236"/>
    </location>
</feature>
<evidence type="ECO:0000256" key="9">
    <source>
        <dbReference type="ARBA" id="ARBA00022982"/>
    </source>
</evidence>
<name>A0A9X4AEG1_9BACI</name>
<organism evidence="23 24">
    <name type="scientific">Aquibacillus salsiterrae</name>
    <dbReference type="NCBI Taxonomy" id="2950439"/>
    <lineage>
        <taxon>Bacteria</taxon>
        <taxon>Bacillati</taxon>
        <taxon>Bacillota</taxon>
        <taxon>Bacilli</taxon>
        <taxon>Bacillales</taxon>
        <taxon>Bacillaceae</taxon>
        <taxon>Aquibacillus</taxon>
    </lineage>
</organism>
<dbReference type="InterPro" id="IPR014222">
    <property type="entry name" value="Cyt_c_oxidase_su2"/>
</dbReference>
<evidence type="ECO:0000256" key="13">
    <source>
        <dbReference type="ARBA" id="ARBA00023136"/>
    </source>
</evidence>
<evidence type="ECO:0000256" key="19">
    <source>
        <dbReference type="SAM" id="Phobius"/>
    </source>
</evidence>
<dbReference type="PROSITE" id="PS50857">
    <property type="entry name" value="COX2_CUA"/>
    <property type="match status" value="1"/>
</dbReference>
<accession>A0A9X4AEG1</accession>
<comment type="function">
    <text evidence="14 18">Subunits I and II form the functional core of the enzyme complex. Electrons originating in cytochrome c are transferred via heme a and Cu(A) to the binuclear center formed by heme a3 and Cu(B).</text>
</comment>
<dbReference type="Gene3D" id="2.60.40.420">
    <property type="entry name" value="Cupredoxins - blue copper proteins"/>
    <property type="match status" value="1"/>
</dbReference>
<comment type="subcellular location">
    <subcellularLocation>
        <location evidence="17">Cell membrane</location>
        <topology evidence="17">Multi-pass membrane protein</topology>
    </subcellularLocation>
    <subcellularLocation>
        <location evidence="1">Membrane</location>
        <topology evidence="1">Multi-pass membrane protein</topology>
    </subcellularLocation>
</comment>
<keyword evidence="3 17" id="KW-0813">Transport</keyword>
<feature type="domain" description="Cytochrome oxidase subunit II transmembrane region profile" evidence="21">
    <location>
        <begin position="23"/>
        <end position="121"/>
    </location>
</feature>
<reference evidence="23" key="1">
    <citation type="submission" date="2022-06" db="EMBL/GenBank/DDBJ databases">
        <title>Aquibacillus sp. a new bacterium isolated from soil saline samples.</title>
        <authorList>
            <person name="Galisteo C."/>
            <person name="De La Haba R."/>
            <person name="Sanchez-Porro C."/>
            <person name="Ventosa A."/>
        </authorList>
    </citation>
    <scope>NUCLEOTIDE SEQUENCE</scope>
    <source>
        <strain evidence="23">3ASR75-54</strain>
    </source>
</reference>
<dbReference type="Proteomes" id="UP001145069">
    <property type="component" value="Unassembled WGS sequence"/>
</dbReference>
<keyword evidence="4 16" id="KW-0349">Heme</keyword>
<evidence type="ECO:0000256" key="7">
    <source>
        <dbReference type="ARBA" id="ARBA00022723"/>
    </source>
</evidence>
<dbReference type="AlphaFoldDB" id="A0A9X4AEG1"/>
<evidence type="ECO:0000259" key="21">
    <source>
        <dbReference type="PROSITE" id="PS50999"/>
    </source>
</evidence>
<sequence length="353" mass="39576">MKGWMGKIRALFLLSSLALILSGCGRENLTAFLPKGYGAEVSLNLIIISLAVMIFVFIVVMIIYTVVLVKYRRKKGQEDYIPKQTEGNKALEIIWTVIPILLLVIIAVPTVSATFDLADESEKEDTLNIKVTGNQYWWHFSYEDEEIQTSQDLYIPVGKRIYLNMVSSDVLHSFWVPSITGKMDTNPENENTMYIEAYEEGVYWGKCAELCGPSHSLMDFKIVAVSEEEYNQWVTDMQNFDAEAVPETASAQEGQELFQNNCISCHALGSSPVAVAPNLTDFGNRTKIAGVLDFDKETLVGWISNPEEFKEGNKMTNAEYLKNGSLSEEEISKIADYLLQLKPTTITPESATN</sequence>
<dbReference type="Pfam" id="PF00116">
    <property type="entry name" value="COX2"/>
    <property type="match status" value="1"/>
</dbReference>
<evidence type="ECO:0000256" key="12">
    <source>
        <dbReference type="ARBA" id="ARBA00023008"/>
    </source>
</evidence>
<comment type="cofactor">
    <cofactor evidence="18">
        <name>Cu cation</name>
        <dbReference type="ChEBI" id="CHEBI:23378"/>
    </cofactor>
    <text evidence="18">Binds a copper A center.</text>
</comment>
<comment type="similarity">
    <text evidence="2 17">Belongs to the cytochrome c oxidase subunit 2 family.</text>
</comment>
<dbReference type="Pfam" id="PF00034">
    <property type="entry name" value="Cytochrom_C"/>
    <property type="match status" value="1"/>
</dbReference>
<dbReference type="NCBIfam" id="TIGR02866">
    <property type="entry name" value="CoxB"/>
    <property type="match status" value="1"/>
</dbReference>
<evidence type="ECO:0000313" key="24">
    <source>
        <dbReference type="Proteomes" id="UP001145069"/>
    </source>
</evidence>
<evidence type="ECO:0000313" key="23">
    <source>
        <dbReference type="EMBL" id="MDC3416514.1"/>
    </source>
</evidence>
<proteinExistence type="inferred from homology"/>
<dbReference type="RefSeq" id="WP_272445517.1">
    <property type="nucleotide sequence ID" value="NZ_JAMQKC010000003.1"/>
</dbReference>
<dbReference type="EC" id="7.1.1.9" evidence="18"/>
<dbReference type="GO" id="GO:0004129">
    <property type="term" value="F:cytochrome-c oxidase activity"/>
    <property type="evidence" value="ECO:0007669"/>
    <property type="project" value="UniProtKB-EC"/>
</dbReference>
<evidence type="ECO:0000256" key="17">
    <source>
        <dbReference type="RuleBase" id="RU000456"/>
    </source>
</evidence>
<dbReference type="GO" id="GO:0005507">
    <property type="term" value="F:copper ion binding"/>
    <property type="evidence" value="ECO:0007669"/>
    <property type="project" value="InterPro"/>
</dbReference>
<keyword evidence="24" id="KW-1185">Reference proteome</keyword>
<dbReference type="InterPro" id="IPR034236">
    <property type="entry name" value="CuRO_CcO_Caa3_II"/>
</dbReference>
<dbReference type="GO" id="GO:0042773">
    <property type="term" value="P:ATP synthesis coupled electron transport"/>
    <property type="evidence" value="ECO:0007669"/>
    <property type="project" value="TreeGrafter"/>
</dbReference>
<gene>
    <name evidence="23" type="primary">coxB</name>
    <name evidence="23" type="ORF">NC799_06245</name>
</gene>
<dbReference type="PROSITE" id="PS50999">
    <property type="entry name" value="COX2_TM"/>
    <property type="match status" value="1"/>
</dbReference>
<keyword evidence="6 17" id="KW-0812">Transmembrane</keyword>
<dbReference type="GO" id="GO:0020037">
    <property type="term" value="F:heme binding"/>
    <property type="evidence" value="ECO:0007669"/>
    <property type="project" value="InterPro"/>
</dbReference>
<evidence type="ECO:0000259" key="22">
    <source>
        <dbReference type="PROSITE" id="PS51007"/>
    </source>
</evidence>
<feature type="transmembrane region" description="Helical" evidence="19">
    <location>
        <begin position="90"/>
        <end position="111"/>
    </location>
</feature>